<dbReference type="RefSeq" id="WP_107029840.1">
    <property type="nucleotide sequence ID" value="NZ_PYLQ01000008.1"/>
</dbReference>
<evidence type="ECO:0000256" key="5">
    <source>
        <dbReference type="ARBA" id="ARBA00022692"/>
    </source>
</evidence>
<dbReference type="GO" id="GO:0008982">
    <property type="term" value="F:protein-N(PI)-phosphohistidine-sugar phosphotransferase activity"/>
    <property type="evidence" value="ECO:0007669"/>
    <property type="project" value="UniProtKB-UniRule"/>
</dbReference>
<evidence type="ECO:0000256" key="8">
    <source>
        <dbReference type="PIRNR" id="PIRNR006351"/>
    </source>
</evidence>
<feature type="transmembrane region" description="Helical" evidence="9">
    <location>
        <begin position="225"/>
        <end position="244"/>
    </location>
</feature>
<keyword evidence="3 8" id="KW-1003">Cell membrane</keyword>
<evidence type="ECO:0000256" key="7">
    <source>
        <dbReference type="ARBA" id="ARBA00023136"/>
    </source>
</evidence>
<accession>A0A2T3G0U4</accession>
<feature type="domain" description="PTS EIIC type-3" evidence="10">
    <location>
        <begin position="8"/>
        <end position="411"/>
    </location>
</feature>
<keyword evidence="4 8" id="KW-0762">Sugar transport</keyword>
<evidence type="ECO:0000256" key="4">
    <source>
        <dbReference type="ARBA" id="ARBA00022597"/>
    </source>
</evidence>
<feature type="transmembrane region" description="Helical" evidence="9">
    <location>
        <begin position="390"/>
        <end position="411"/>
    </location>
</feature>
<feature type="transmembrane region" description="Helical" evidence="9">
    <location>
        <begin position="24"/>
        <end position="48"/>
    </location>
</feature>
<keyword evidence="2 8" id="KW-0813">Transport</keyword>
<feature type="transmembrane region" description="Helical" evidence="9">
    <location>
        <begin position="180"/>
        <end position="205"/>
    </location>
</feature>
<dbReference type="AlphaFoldDB" id="A0A2T3G0U4"/>
<evidence type="ECO:0000313" key="11">
    <source>
        <dbReference type="EMBL" id="PST41158.1"/>
    </source>
</evidence>
<evidence type="ECO:0000256" key="9">
    <source>
        <dbReference type="SAM" id="Phobius"/>
    </source>
</evidence>
<feature type="transmembrane region" description="Helical" evidence="9">
    <location>
        <begin position="68"/>
        <end position="89"/>
    </location>
</feature>
<dbReference type="InterPro" id="IPR004501">
    <property type="entry name" value="PTS_EIIC_3"/>
</dbReference>
<reference evidence="11 12" key="1">
    <citation type="journal article" date="2019" name="Int. J. Syst. Evol. Microbiol.">
        <title>Faecalibacillus intestinalis gen. nov., sp. nov. and Faecalibacillus faecis sp. nov., isolated from human faeces.</title>
        <authorList>
            <person name="Seo B."/>
            <person name="Jeon K."/>
            <person name="Baek I."/>
            <person name="Lee Y.M."/>
            <person name="Baek K."/>
            <person name="Ko G."/>
        </authorList>
    </citation>
    <scope>NUCLEOTIDE SEQUENCE [LARGE SCALE GENOMIC DNA]</scope>
    <source>
        <strain evidence="11 12">SNUG30099</strain>
    </source>
</reference>
<dbReference type="GO" id="GO:0009401">
    <property type="term" value="P:phosphoenolpyruvate-dependent sugar phosphotransferase system"/>
    <property type="evidence" value="ECO:0007669"/>
    <property type="project" value="InterPro"/>
</dbReference>
<comment type="function">
    <text evidence="8">The phosphoenolpyruvate-dependent sugar phosphotransferase system (PTS), a major carbohydrate active -transport system, catalyzes the phosphorylation of incoming sugar substrates concomitant with their translocation across the cell membrane.</text>
</comment>
<gene>
    <name evidence="11" type="ORF">C7U54_07260</name>
</gene>
<comment type="caution">
    <text evidence="11">The sequence shown here is derived from an EMBL/GenBank/DDBJ whole genome shotgun (WGS) entry which is preliminary data.</text>
</comment>
<dbReference type="GO" id="GO:1901264">
    <property type="term" value="P:carbohydrate derivative transport"/>
    <property type="evidence" value="ECO:0007669"/>
    <property type="project" value="TreeGrafter"/>
</dbReference>
<dbReference type="InterPro" id="IPR003352">
    <property type="entry name" value="PTS_EIIC"/>
</dbReference>
<name>A0A2T3G0U4_9FIRM</name>
<evidence type="ECO:0000256" key="6">
    <source>
        <dbReference type="ARBA" id="ARBA00022989"/>
    </source>
</evidence>
<keyword evidence="7 8" id="KW-0472">Membrane</keyword>
<keyword evidence="6 9" id="KW-1133">Transmembrane helix</keyword>
<feature type="transmembrane region" description="Helical" evidence="9">
    <location>
        <begin position="345"/>
        <end position="378"/>
    </location>
</feature>
<feature type="transmembrane region" description="Helical" evidence="9">
    <location>
        <begin position="139"/>
        <end position="159"/>
    </location>
</feature>
<keyword evidence="5 9" id="KW-0812">Transmembrane</keyword>
<keyword evidence="12" id="KW-1185">Reference proteome</keyword>
<proteinExistence type="predicted"/>
<evidence type="ECO:0000256" key="3">
    <source>
        <dbReference type="ARBA" id="ARBA00022475"/>
    </source>
</evidence>
<sequence>MEKLISIIEKTLVPVANKLSQNKYLNAISGGCMSTLGIIMLGAVFTILTNISWQPYTDLLAKTGLGQLFTGVQNVTTNLLAVYMAFAVGYRGATVFGNKKYTLTSGFLSLFAYMLLIPLDSTTLADSGISFFNTAYLGTKGVFVALLAGLVVSRLLALITEKNIVIKLPDSVPEMVSESLSSLLAGVIITIVFLVLRALFAMTAYGNATDCIYTIIQTPLQSLTGNLPAFIIIILIAQLLWFFGIHGSMTVLPILFPIWLSYIGDNTAAMAAGKAIPHVLNIGLWDLANLGGSGATIGLVILMFFKAKSEQYKSFGKLTLPCGIFSVNEPVIFGLPVILNPIMLIPFILCPIVLVCLGYALIQFGIVTAPIGILGLGSMPPLISGIMQGSLSWGIFQLVAVVISIIIYYPFFKTLDNQALMNEKGDQHA</sequence>
<dbReference type="InterPro" id="IPR004796">
    <property type="entry name" value="PTS_IIC_cello"/>
</dbReference>
<dbReference type="PROSITE" id="PS51105">
    <property type="entry name" value="PTS_EIIC_TYPE_3"/>
    <property type="match status" value="1"/>
</dbReference>
<protein>
    <recommendedName>
        <fullName evidence="8">Permease IIC component</fullName>
    </recommendedName>
</protein>
<evidence type="ECO:0000259" key="10">
    <source>
        <dbReference type="PROSITE" id="PS51105"/>
    </source>
</evidence>
<feature type="transmembrane region" description="Helical" evidence="9">
    <location>
        <begin position="101"/>
        <end position="119"/>
    </location>
</feature>
<dbReference type="Proteomes" id="UP000240974">
    <property type="component" value="Unassembled WGS sequence"/>
</dbReference>
<dbReference type="InterPro" id="IPR051088">
    <property type="entry name" value="PTS_Sugar-EIIC/EIIB"/>
</dbReference>
<evidence type="ECO:0000256" key="1">
    <source>
        <dbReference type="ARBA" id="ARBA00004651"/>
    </source>
</evidence>
<dbReference type="EMBL" id="PYLQ01000008">
    <property type="protein sequence ID" value="PST41158.1"/>
    <property type="molecule type" value="Genomic_DNA"/>
</dbReference>
<evidence type="ECO:0000256" key="2">
    <source>
        <dbReference type="ARBA" id="ARBA00022448"/>
    </source>
</evidence>
<dbReference type="PIRSF" id="PIRSF006351">
    <property type="entry name" value="PTS_EIIC-Cellobiose"/>
    <property type="match status" value="1"/>
</dbReference>
<comment type="subcellular location">
    <subcellularLocation>
        <location evidence="1">Cell membrane</location>
        <topology evidence="1">Multi-pass membrane protein</topology>
    </subcellularLocation>
</comment>
<dbReference type="GO" id="GO:0005886">
    <property type="term" value="C:plasma membrane"/>
    <property type="evidence" value="ECO:0007669"/>
    <property type="project" value="UniProtKB-SubCell"/>
</dbReference>
<dbReference type="PANTHER" id="PTHR33989">
    <property type="match status" value="1"/>
</dbReference>
<dbReference type="Pfam" id="PF02378">
    <property type="entry name" value="PTS_EIIC"/>
    <property type="match status" value="1"/>
</dbReference>
<organism evidence="11 12">
    <name type="scientific">Faecalibacillus intestinalis</name>
    <dbReference type="NCBI Taxonomy" id="1982626"/>
    <lineage>
        <taxon>Bacteria</taxon>
        <taxon>Bacillati</taxon>
        <taxon>Bacillota</taxon>
        <taxon>Erysipelotrichia</taxon>
        <taxon>Erysipelotrichales</taxon>
        <taxon>Coprobacillaceae</taxon>
        <taxon>Faecalibacillus</taxon>
    </lineage>
</organism>
<dbReference type="PANTHER" id="PTHR33989:SF4">
    <property type="entry name" value="PTS SYSTEM N,N'-DIACETYLCHITOBIOSE-SPECIFIC EIIC COMPONENT"/>
    <property type="match status" value="1"/>
</dbReference>
<evidence type="ECO:0000313" key="12">
    <source>
        <dbReference type="Proteomes" id="UP000240974"/>
    </source>
</evidence>
<dbReference type="NCBIfam" id="TIGR00410">
    <property type="entry name" value="lacE"/>
    <property type="match status" value="1"/>
</dbReference>
<feature type="transmembrane region" description="Helical" evidence="9">
    <location>
        <begin position="284"/>
        <end position="306"/>
    </location>
</feature>